<sequence>MSHYIASIMARGSADGFSTESPERLHIDFAKSAYRATNKKNYIKQMTKWLTRQESCYRFATYLQWAAPGYIGDLTFVSDSKPSEDDEDEDEDKSQDDLNSSESEQLVRRKIGYSIAKQPAYPHLPIHDIIEQFGTTDLLPSLTKYLHPSTCGRLSIPDLILTTKLSVYKCFTALIPPAPQVESPIPAQFDTVLARQTEGDTDVEHPLDGLTVGQPHPLAYIEWFTPLQTRVSNLEMYQVSRSSRAFTAYSASVPPRPSARNDLVNEPVMANCTCRAFTVMFKLTSVRFPTLIATASTAAVSYGTEMYARAGDLRQIGHACAGVHRVLRRGVVVPVEVGALDGLRGAEVDGLLRITPTRRYSGSWRKQVGCSPVPASRRIAHRLARPGLRELTHSDSPRNSASGEPPESPVTVAMGTQSRNGFQIRILWKIPLLVHFFHFVFLAVAGILLIKVARSTGFRGAAAEALLERVEVRGVKPHLVILDARWPIASEKACVGADPPMPMSEGGRRRMAAPLMVRWRSVLLTALPTLATSWPLAARHPRSALGAVSASKGQQMSNDGDWLYLSLLRLCSIRGVVLETWGVGSWGRKGEEYEGKRRETERSGVKRSDPRRSAGWRSGSGSHKRIAGEAIYDRITDPRGATVRLGVPHAKILYGPGRVGGEAADSEVTLPQAAQHEQGPGEVPAQPYHPGCEHAHTNILASVSARHFCLHSVVVFALGALVQVRVWGTDADAGASGGPGCERVAAVVWSPLVVREVNVYEGPEKRPGSPSIECSILELVRYGPGTSACGGSPIWQPTASAEDLEMGEGRRGGKHAREDR</sequence>
<protein>
    <submittedName>
        <fullName evidence="3">Uncharacterized protein</fullName>
    </submittedName>
</protein>
<feature type="transmembrane region" description="Helical" evidence="2">
    <location>
        <begin position="517"/>
        <end position="537"/>
    </location>
</feature>
<feature type="transmembrane region" description="Helical" evidence="2">
    <location>
        <begin position="426"/>
        <end position="450"/>
    </location>
</feature>
<evidence type="ECO:0000313" key="3">
    <source>
        <dbReference type="EMBL" id="KZP07594.1"/>
    </source>
</evidence>
<evidence type="ECO:0000256" key="2">
    <source>
        <dbReference type="SAM" id="Phobius"/>
    </source>
</evidence>
<keyword evidence="2" id="KW-0472">Membrane</keyword>
<feature type="region of interest" description="Disordered" evidence="1">
    <location>
        <begin position="589"/>
        <end position="622"/>
    </location>
</feature>
<feature type="compositionally biased region" description="Acidic residues" evidence="1">
    <location>
        <begin position="84"/>
        <end position="94"/>
    </location>
</feature>
<gene>
    <name evidence="3" type="ORF">FIBSPDRAFT_901912</name>
</gene>
<name>A0A165WEL4_9AGAM</name>
<dbReference type="EMBL" id="KV417745">
    <property type="protein sequence ID" value="KZP07594.1"/>
    <property type="molecule type" value="Genomic_DNA"/>
</dbReference>
<feature type="region of interest" description="Disordered" evidence="1">
    <location>
        <begin position="78"/>
        <end position="104"/>
    </location>
</feature>
<keyword evidence="2" id="KW-1133">Transmembrane helix</keyword>
<dbReference type="STRING" id="436010.A0A165WEL4"/>
<feature type="region of interest" description="Disordered" evidence="1">
    <location>
        <begin position="793"/>
        <end position="820"/>
    </location>
</feature>
<organism evidence="3">
    <name type="scientific">Athelia psychrophila</name>
    <dbReference type="NCBI Taxonomy" id="1759441"/>
    <lineage>
        <taxon>Eukaryota</taxon>
        <taxon>Fungi</taxon>
        <taxon>Dikarya</taxon>
        <taxon>Basidiomycota</taxon>
        <taxon>Agaricomycotina</taxon>
        <taxon>Agaricomycetes</taxon>
        <taxon>Agaricomycetidae</taxon>
        <taxon>Atheliales</taxon>
        <taxon>Atheliaceae</taxon>
        <taxon>Athelia</taxon>
    </lineage>
</organism>
<reference evidence="3" key="1">
    <citation type="journal article" date="2016" name="Mol. Biol. Evol.">
        <title>Comparative Genomics of Early-Diverging Mushroom-Forming Fungi Provides Insights into the Origins of Lignocellulose Decay Capabilities.</title>
        <authorList>
            <person name="Nagy L.G."/>
            <person name="Riley R."/>
            <person name="Tritt A."/>
            <person name="Adam C."/>
            <person name="Daum C."/>
            <person name="Floudas D."/>
            <person name="Sun H."/>
            <person name="Yadav J.S."/>
            <person name="Pangilinan J."/>
            <person name="Larsson K.H."/>
            <person name="Matsuura K."/>
            <person name="Barry K."/>
            <person name="Labutti K."/>
            <person name="Kuo R."/>
            <person name="Ohm R.A."/>
            <person name="Bhattacharya S.S."/>
            <person name="Shirouzu T."/>
            <person name="Yoshinaga Y."/>
            <person name="Martin F.M."/>
            <person name="Grigoriev I.V."/>
            <person name="Hibbett D.S."/>
        </authorList>
    </citation>
    <scope>NUCLEOTIDE SEQUENCE [LARGE SCALE GENOMIC DNA]</scope>
    <source>
        <strain evidence="3">CBS 109695</strain>
    </source>
</reference>
<dbReference type="OrthoDB" id="3232941at2759"/>
<evidence type="ECO:0000256" key="1">
    <source>
        <dbReference type="SAM" id="MobiDB-lite"/>
    </source>
</evidence>
<feature type="compositionally biased region" description="Basic and acidic residues" evidence="1">
    <location>
        <begin position="807"/>
        <end position="820"/>
    </location>
</feature>
<feature type="region of interest" description="Disordered" evidence="1">
    <location>
        <begin position="390"/>
        <end position="413"/>
    </location>
</feature>
<dbReference type="AlphaFoldDB" id="A0A165WEL4"/>
<feature type="compositionally biased region" description="Basic and acidic residues" evidence="1">
    <location>
        <begin position="589"/>
        <end position="612"/>
    </location>
</feature>
<keyword evidence="2" id="KW-0812">Transmembrane</keyword>
<proteinExistence type="predicted"/>
<accession>A0A165WEL4</accession>